<dbReference type="AlphaFoldDB" id="A0A8K0UL86"/>
<feature type="region of interest" description="Disordered" evidence="1">
    <location>
        <begin position="175"/>
        <end position="200"/>
    </location>
</feature>
<evidence type="ECO:0000313" key="2">
    <source>
        <dbReference type="EMBL" id="KAH8094454.1"/>
    </source>
</evidence>
<accession>A0A8K0UL86</accession>
<feature type="compositionally biased region" description="Basic residues" evidence="1">
    <location>
        <begin position="177"/>
        <end position="200"/>
    </location>
</feature>
<dbReference type="EMBL" id="JAEVFJ010000026">
    <property type="protein sequence ID" value="KAH8094454.1"/>
    <property type="molecule type" value="Genomic_DNA"/>
</dbReference>
<name>A0A8K0UL86_9AGAR</name>
<feature type="compositionally biased region" description="Polar residues" evidence="1">
    <location>
        <begin position="123"/>
        <end position="132"/>
    </location>
</feature>
<sequence>MGHQMLLTELAEMYLEEQAQHDFAAFADFFLDDTPEKVSETVRGNEPPELEWASTYETPGMEFGEWQSAPLSFDNTFEDPFISIPFQFGKDILIQPSGHFSFKLDDSEAPYSIFLTRSDRSESTNQTGQRSPASKLPVNGHIEDSPVIIKPLEKAQPTAERNEAKCIVPSLISLLRHTTKKGRNRSKSKAKSTRRRKAHT</sequence>
<reference evidence="2" key="1">
    <citation type="journal article" date="2021" name="New Phytol.">
        <title>Evolutionary innovations through gain and loss of genes in the ectomycorrhizal Boletales.</title>
        <authorList>
            <person name="Wu G."/>
            <person name="Miyauchi S."/>
            <person name="Morin E."/>
            <person name="Kuo A."/>
            <person name="Drula E."/>
            <person name="Varga T."/>
            <person name="Kohler A."/>
            <person name="Feng B."/>
            <person name="Cao Y."/>
            <person name="Lipzen A."/>
            <person name="Daum C."/>
            <person name="Hundley H."/>
            <person name="Pangilinan J."/>
            <person name="Johnson J."/>
            <person name="Barry K."/>
            <person name="LaButti K."/>
            <person name="Ng V."/>
            <person name="Ahrendt S."/>
            <person name="Min B."/>
            <person name="Choi I.G."/>
            <person name="Park H."/>
            <person name="Plett J.M."/>
            <person name="Magnuson J."/>
            <person name="Spatafora J.W."/>
            <person name="Nagy L.G."/>
            <person name="Henrissat B."/>
            <person name="Grigoriev I.V."/>
            <person name="Yang Z.L."/>
            <person name="Xu J."/>
            <person name="Martin F.M."/>
        </authorList>
    </citation>
    <scope>NUCLEOTIDE SEQUENCE</scope>
    <source>
        <strain evidence="2">KKN 215</strain>
    </source>
</reference>
<keyword evidence="3" id="KW-1185">Reference proteome</keyword>
<comment type="caution">
    <text evidence="2">The sequence shown here is derived from an EMBL/GenBank/DDBJ whole genome shotgun (WGS) entry which is preliminary data.</text>
</comment>
<feature type="region of interest" description="Disordered" evidence="1">
    <location>
        <begin position="117"/>
        <end position="141"/>
    </location>
</feature>
<organism evidence="2 3">
    <name type="scientific">Cristinia sonorae</name>
    <dbReference type="NCBI Taxonomy" id="1940300"/>
    <lineage>
        <taxon>Eukaryota</taxon>
        <taxon>Fungi</taxon>
        <taxon>Dikarya</taxon>
        <taxon>Basidiomycota</taxon>
        <taxon>Agaricomycotina</taxon>
        <taxon>Agaricomycetes</taxon>
        <taxon>Agaricomycetidae</taxon>
        <taxon>Agaricales</taxon>
        <taxon>Pleurotineae</taxon>
        <taxon>Stephanosporaceae</taxon>
        <taxon>Cristinia</taxon>
    </lineage>
</organism>
<protein>
    <submittedName>
        <fullName evidence="2">Uncharacterized protein</fullName>
    </submittedName>
</protein>
<proteinExistence type="predicted"/>
<gene>
    <name evidence="2" type="ORF">BXZ70DRAFT_1010059</name>
</gene>
<evidence type="ECO:0000256" key="1">
    <source>
        <dbReference type="SAM" id="MobiDB-lite"/>
    </source>
</evidence>
<evidence type="ECO:0000313" key="3">
    <source>
        <dbReference type="Proteomes" id="UP000813824"/>
    </source>
</evidence>
<dbReference type="Proteomes" id="UP000813824">
    <property type="component" value="Unassembled WGS sequence"/>
</dbReference>